<dbReference type="InterPro" id="IPR057326">
    <property type="entry name" value="KR_dom"/>
</dbReference>
<name>A0A158FPQ8_9BURK</name>
<dbReference type="PANTHER" id="PTHR43008">
    <property type="entry name" value="BENZIL REDUCTASE"/>
    <property type="match status" value="1"/>
</dbReference>
<evidence type="ECO:0000256" key="1">
    <source>
        <dbReference type="ARBA" id="ARBA00006484"/>
    </source>
</evidence>
<comment type="similarity">
    <text evidence="1">Belongs to the short-chain dehydrogenases/reductases (SDR) family.</text>
</comment>
<organism evidence="4 5">
    <name type="scientific">Caballeronia choica</name>
    <dbReference type="NCBI Taxonomy" id="326476"/>
    <lineage>
        <taxon>Bacteria</taxon>
        <taxon>Pseudomonadati</taxon>
        <taxon>Pseudomonadota</taxon>
        <taxon>Betaproteobacteria</taxon>
        <taxon>Burkholderiales</taxon>
        <taxon>Burkholderiaceae</taxon>
        <taxon>Caballeronia</taxon>
    </lineage>
</organism>
<dbReference type="InterPro" id="IPR002347">
    <property type="entry name" value="SDR_fam"/>
</dbReference>
<dbReference type="OrthoDB" id="9803333at2"/>
<keyword evidence="5" id="KW-1185">Reference proteome</keyword>
<dbReference type="CDD" id="cd05233">
    <property type="entry name" value="SDR_c"/>
    <property type="match status" value="1"/>
</dbReference>
<dbReference type="SUPFAM" id="SSF51735">
    <property type="entry name" value="NAD(P)-binding Rossmann-fold domains"/>
    <property type="match status" value="1"/>
</dbReference>
<evidence type="ECO:0000313" key="4">
    <source>
        <dbReference type="EMBL" id="SAL21755.1"/>
    </source>
</evidence>
<dbReference type="PANTHER" id="PTHR43008:SF4">
    <property type="entry name" value="CHAIN DEHYDROGENASE, PUTATIVE (AFU_ORTHOLOGUE AFUA_4G08710)-RELATED"/>
    <property type="match status" value="1"/>
</dbReference>
<accession>A0A158FPQ8</accession>
<sequence length="244" mass="25228">MGTSLQGKVAVITGGSSGIGLEAAKLFVEEGAFVFITGRRQSELDRATSEIGRSVRAVQGDIASAADRRRLYEMVEAEAGHIDVLFANAGVGDVAPIGFITEAHFDHIVGVNLKGTLFTVQEALPLFREGGSIILTGSIAGVKGFGELVVYSATKAALRSLARTCTAGLKDRKIRVNLLSPGTTDTPIIAPMPDDMKAGFANLAPAGRLAHPAEIATVALFLASDASSFVTGVEIFADGGAAQV</sequence>
<dbReference type="Pfam" id="PF13561">
    <property type="entry name" value="adh_short_C2"/>
    <property type="match status" value="1"/>
</dbReference>
<dbReference type="PRINTS" id="PR00081">
    <property type="entry name" value="GDHRDH"/>
</dbReference>
<gene>
    <name evidence="4" type="ORF">AWB68_00845</name>
</gene>
<dbReference type="RefSeq" id="WP_087643099.1">
    <property type="nucleotide sequence ID" value="NZ_FCON02000006.1"/>
</dbReference>
<dbReference type="FunFam" id="3.40.50.720:FF:000084">
    <property type="entry name" value="Short-chain dehydrogenase reductase"/>
    <property type="match status" value="1"/>
</dbReference>
<evidence type="ECO:0000256" key="2">
    <source>
        <dbReference type="ARBA" id="ARBA00023002"/>
    </source>
</evidence>
<reference evidence="4" key="1">
    <citation type="submission" date="2016-01" db="EMBL/GenBank/DDBJ databases">
        <authorList>
            <person name="Peeters C."/>
        </authorList>
    </citation>
    <scope>NUCLEOTIDE SEQUENCE [LARGE SCALE GENOMIC DNA]</scope>
    <source>
        <strain evidence="4">LMG 22940</strain>
    </source>
</reference>
<dbReference type="EMBL" id="FCON02000006">
    <property type="protein sequence ID" value="SAL21755.1"/>
    <property type="molecule type" value="Genomic_DNA"/>
</dbReference>
<proteinExistence type="inferred from homology"/>
<dbReference type="Proteomes" id="UP000054770">
    <property type="component" value="Unassembled WGS sequence"/>
</dbReference>
<evidence type="ECO:0000259" key="3">
    <source>
        <dbReference type="SMART" id="SM00822"/>
    </source>
</evidence>
<dbReference type="PRINTS" id="PR00080">
    <property type="entry name" value="SDRFAMILY"/>
</dbReference>
<comment type="caution">
    <text evidence="4">The sequence shown here is derived from an EMBL/GenBank/DDBJ whole genome shotgun (WGS) entry which is preliminary data.</text>
</comment>
<dbReference type="Gene3D" id="3.40.50.720">
    <property type="entry name" value="NAD(P)-binding Rossmann-like Domain"/>
    <property type="match status" value="1"/>
</dbReference>
<dbReference type="InterPro" id="IPR036291">
    <property type="entry name" value="NAD(P)-bd_dom_sf"/>
</dbReference>
<keyword evidence="2" id="KW-0560">Oxidoreductase</keyword>
<feature type="domain" description="Ketoreductase" evidence="3">
    <location>
        <begin position="8"/>
        <end position="215"/>
    </location>
</feature>
<dbReference type="GO" id="GO:0050664">
    <property type="term" value="F:oxidoreductase activity, acting on NAD(P)H, oxygen as acceptor"/>
    <property type="evidence" value="ECO:0007669"/>
    <property type="project" value="TreeGrafter"/>
</dbReference>
<evidence type="ECO:0000313" key="5">
    <source>
        <dbReference type="Proteomes" id="UP000054770"/>
    </source>
</evidence>
<dbReference type="AlphaFoldDB" id="A0A158FPQ8"/>
<protein>
    <submittedName>
        <fullName evidence="4">Short-chain dehydrogenase/reductase SDR</fullName>
    </submittedName>
</protein>
<dbReference type="SMART" id="SM00822">
    <property type="entry name" value="PKS_KR"/>
    <property type="match status" value="1"/>
</dbReference>